<evidence type="ECO:0000313" key="5">
    <source>
        <dbReference type="EMBL" id="TQF07688.1"/>
    </source>
</evidence>
<proteinExistence type="predicted"/>
<dbReference type="PROSITE" id="PS50005">
    <property type="entry name" value="TPR"/>
    <property type="match status" value="1"/>
</dbReference>
<dbReference type="GO" id="GO:0001965">
    <property type="term" value="F:G-protein alpha-subunit binding"/>
    <property type="evidence" value="ECO:0007669"/>
    <property type="project" value="TreeGrafter"/>
</dbReference>
<dbReference type="Pfam" id="PF13424">
    <property type="entry name" value="TPR_12"/>
    <property type="match status" value="1"/>
</dbReference>
<keyword evidence="6" id="KW-1185">Reference proteome</keyword>
<dbReference type="Proteomes" id="UP000319103">
    <property type="component" value="Unassembled WGS sequence"/>
</dbReference>
<keyword evidence="2" id="KW-0963">Cytoplasm</keyword>
<dbReference type="InterPro" id="IPR019734">
    <property type="entry name" value="TPR_rpt"/>
</dbReference>
<dbReference type="AlphaFoldDB" id="A0A540WFD6"/>
<reference evidence="5 6" key="1">
    <citation type="submission" date="2019-06" db="EMBL/GenBank/DDBJ databases">
        <title>Description of Kitasatospora acidophila sp. nov. isolated from pine grove soil, and reclassification of Streptomyces novaecaesareae to Kitasatospora novaeceasareae comb. nov.</title>
        <authorList>
            <person name="Kim M.J."/>
        </authorList>
    </citation>
    <scope>NUCLEOTIDE SEQUENCE [LARGE SCALE GENOMIC DNA]</scope>
    <source>
        <strain evidence="5 6">MMS16-CNU292</strain>
    </source>
</reference>
<dbReference type="OrthoDB" id="3349744at2"/>
<dbReference type="InterPro" id="IPR052386">
    <property type="entry name" value="GPSM"/>
</dbReference>
<dbReference type="SUPFAM" id="SSF48452">
    <property type="entry name" value="TPR-like"/>
    <property type="match status" value="1"/>
</dbReference>
<gene>
    <name evidence="5" type="ORF">E6W39_31530</name>
</gene>
<dbReference type="SMART" id="SM00028">
    <property type="entry name" value="TPR"/>
    <property type="match status" value="1"/>
</dbReference>
<dbReference type="InterPro" id="IPR011990">
    <property type="entry name" value="TPR-like_helical_dom_sf"/>
</dbReference>
<dbReference type="GO" id="GO:0005938">
    <property type="term" value="C:cell cortex"/>
    <property type="evidence" value="ECO:0007669"/>
    <property type="project" value="TreeGrafter"/>
</dbReference>
<evidence type="ECO:0000256" key="2">
    <source>
        <dbReference type="ARBA" id="ARBA00022490"/>
    </source>
</evidence>
<dbReference type="PANTHER" id="PTHR45954">
    <property type="entry name" value="LD33695P"/>
    <property type="match status" value="1"/>
</dbReference>
<keyword evidence="3" id="KW-0677">Repeat</keyword>
<keyword evidence="4" id="KW-0802">TPR repeat</keyword>
<evidence type="ECO:0000256" key="4">
    <source>
        <dbReference type="PROSITE-ProRule" id="PRU00339"/>
    </source>
</evidence>
<feature type="repeat" description="TPR" evidence="4">
    <location>
        <begin position="40"/>
        <end position="73"/>
    </location>
</feature>
<dbReference type="Gene3D" id="1.25.40.10">
    <property type="entry name" value="Tetratricopeptide repeat domain"/>
    <property type="match status" value="1"/>
</dbReference>
<dbReference type="GO" id="GO:0005092">
    <property type="term" value="F:GDP-dissociation inhibitor activity"/>
    <property type="evidence" value="ECO:0007669"/>
    <property type="project" value="TreeGrafter"/>
</dbReference>
<accession>A0A540WFD6</accession>
<protein>
    <submittedName>
        <fullName evidence="5">Tetratricopeptide repeat protein</fullName>
    </submittedName>
</protein>
<evidence type="ECO:0000313" key="6">
    <source>
        <dbReference type="Proteomes" id="UP000319103"/>
    </source>
</evidence>
<dbReference type="PANTHER" id="PTHR45954:SF1">
    <property type="entry name" value="LD33695P"/>
    <property type="match status" value="1"/>
</dbReference>
<evidence type="ECO:0000256" key="3">
    <source>
        <dbReference type="ARBA" id="ARBA00022737"/>
    </source>
</evidence>
<comment type="subcellular location">
    <subcellularLocation>
        <location evidence="1">Cytoplasm</location>
    </subcellularLocation>
</comment>
<name>A0A540WFD6_9ACTN</name>
<dbReference type="EMBL" id="VIGB01000003">
    <property type="protein sequence ID" value="TQF07688.1"/>
    <property type="molecule type" value="Genomic_DNA"/>
</dbReference>
<evidence type="ECO:0000256" key="1">
    <source>
        <dbReference type="ARBA" id="ARBA00004496"/>
    </source>
</evidence>
<organism evidence="5 6">
    <name type="scientific">Kitasatospora acidiphila</name>
    <dbReference type="NCBI Taxonomy" id="2567942"/>
    <lineage>
        <taxon>Bacteria</taxon>
        <taxon>Bacillati</taxon>
        <taxon>Actinomycetota</taxon>
        <taxon>Actinomycetes</taxon>
        <taxon>Kitasatosporales</taxon>
        <taxon>Streptomycetaceae</taxon>
        <taxon>Kitasatospora</taxon>
    </lineage>
</organism>
<sequence length="107" mass="11748">MALNNLGGALQSLRRFAGAIDAHGRAAITHRRLGDHHREAMALNNLGVALRAVGRFDEAIEALTQAAAIHRELGDPYGEGQAVWNIAAVHNTRWLRQQFRTRPHSAP</sequence>
<comment type="caution">
    <text evidence="5">The sequence shown here is derived from an EMBL/GenBank/DDBJ whole genome shotgun (WGS) entry which is preliminary data.</text>
</comment>